<gene>
    <name evidence="3" type="ORF">ACFONP_06555</name>
</gene>
<dbReference type="RefSeq" id="WP_189570603.1">
    <property type="nucleotide sequence ID" value="NZ_BMXU01000001.1"/>
</dbReference>
<protein>
    <submittedName>
        <fullName evidence="3">LytTR family DNA-binding domain-containing protein</fullName>
    </submittedName>
</protein>
<feature type="transmembrane region" description="Helical" evidence="1">
    <location>
        <begin position="25"/>
        <end position="44"/>
    </location>
</feature>
<evidence type="ECO:0000259" key="2">
    <source>
        <dbReference type="PROSITE" id="PS50930"/>
    </source>
</evidence>
<dbReference type="SMART" id="SM00850">
    <property type="entry name" value="LytTR"/>
    <property type="match status" value="1"/>
</dbReference>
<feature type="domain" description="HTH LytTR-type" evidence="2">
    <location>
        <begin position="181"/>
        <end position="284"/>
    </location>
</feature>
<dbReference type="InterPro" id="IPR007492">
    <property type="entry name" value="LytTR_DNA-bd_dom"/>
</dbReference>
<sequence length="284" mass="30809">MSGEASGTKPLTPDEEDARADRKTFLWFAGLTVAMLVVGVLSAGTEASRGSPVDPGKMLLWDSTSILVIFALMPAVAQVVSRGMPGVHSWSRIAAVHLLGVVAFSVVHILGMVLLRKLLSPLVFGEPYVFTDNLPREFVYEFRKDALTYFILVMFLILGRELAQKKRALEEAKASAAPRMLTYRSGGRTIMLAAGDVLWAKAEGNYAELHTRSGTYFVRTTLKAVAEDLEGAGAEAVRVHRSYLAVPREVRQAAPTGNGDLRLTMSDGAEVPVSRRYRGGLSLG</sequence>
<feature type="transmembrane region" description="Helical" evidence="1">
    <location>
        <begin position="64"/>
        <end position="81"/>
    </location>
</feature>
<accession>A0ABV7MAM1</accession>
<evidence type="ECO:0000313" key="3">
    <source>
        <dbReference type="EMBL" id="MFC3302390.1"/>
    </source>
</evidence>
<evidence type="ECO:0000313" key="4">
    <source>
        <dbReference type="Proteomes" id="UP001595607"/>
    </source>
</evidence>
<dbReference type="Proteomes" id="UP001595607">
    <property type="component" value="Unassembled WGS sequence"/>
</dbReference>
<proteinExistence type="predicted"/>
<dbReference type="EMBL" id="JBHRVA010000002">
    <property type="protein sequence ID" value="MFC3302390.1"/>
    <property type="molecule type" value="Genomic_DNA"/>
</dbReference>
<dbReference type="PIRSF" id="PIRSF031767">
    <property type="entry name" value="MHYE_LytTR"/>
    <property type="match status" value="1"/>
</dbReference>
<dbReference type="Gene3D" id="2.40.50.1020">
    <property type="entry name" value="LytTr DNA-binding domain"/>
    <property type="match status" value="1"/>
</dbReference>
<dbReference type="PANTHER" id="PTHR37299">
    <property type="entry name" value="TRANSCRIPTIONAL REGULATOR-RELATED"/>
    <property type="match status" value="1"/>
</dbReference>
<evidence type="ECO:0000256" key="1">
    <source>
        <dbReference type="SAM" id="Phobius"/>
    </source>
</evidence>
<dbReference type="PANTHER" id="PTHR37299:SF1">
    <property type="entry name" value="STAGE 0 SPORULATION PROTEIN A HOMOLOG"/>
    <property type="match status" value="1"/>
</dbReference>
<dbReference type="PROSITE" id="PS50930">
    <property type="entry name" value="HTH_LYTTR"/>
    <property type="match status" value="1"/>
</dbReference>
<keyword evidence="1" id="KW-0812">Transmembrane</keyword>
<feature type="transmembrane region" description="Helical" evidence="1">
    <location>
        <begin position="146"/>
        <end position="163"/>
    </location>
</feature>
<feature type="transmembrane region" description="Helical" evidence="1">
    <location>
        <begin position="93"/>
        <end position="115"/>
    </location>
</feature>
<dbReference type="InterPro" id="IPR046947">
    <property type="entry name" value="LytR-like"/>
</dbReference>
<organism evidence="3 4">
    <name type="scientific">Parvularcula lutaonensis</name>
    <dbReference type="NCBI Taxonomy" id="491923"/>
    <lineage>
        <taxon>Bacteria</taxon>
        <taxon>Pseudomonadati</taxon>
        <taxon>Pseudomonadota</taxon>
        <taxon>Alphaproteobacteria</taxon>
        <taxon>Parvularculales</taxon>
        <taxon>Parvularculaceae</taxon>
        <taxon>Parvularcula</taxon>
    </lineage>
</organism>
<reference evidence="4" key="1">
    <citation type="journal article" date="2019" name="Int. J. Syst. Evol. Microbiol.">
        <title>The Global Catalogue of Microorganisms (GCM) 10K type strain sequencing project: providing services to taxonomists for standard genome sequencing and annotation.</title>
        <authorList>
            <consortium name="The Broad Institute Genomics Platform"/>
            <consortium name="The Broad Institute Genome Sequencing Center for Infectious Disease"/>
            <person name="Wu L."/>
            <person name="Ma J."/>
        </authorList>
    </citation>
    <scope>NUCLEOTIDE SEQUENCE [LARGE SCALE GENOMIC DNA]</scope>
    <source>
        <strain evidence="4">KCTC 22245</strain>
    </source>
</reference>
<dbReference type="GO" id="GO:0003677">
    <property type="term" value="F:DNA binding"/>
    <property type="evidence" value="ECO:0007669"/>
    <property type="project" value="UniProtKB-KW"/>
</dbReference>
<name>A0ABV7MAM1_9PROT</name>
<keyword evidence="4" id="KW-1185">Reference proteome</keyword>
<dbReference type="InterPro" id="IPR012379">
    <property type="entry name" value="LytTR_MHYE"/>
</dbReference>
<keyword evidence="3" id="KW-0238">DNA-binding</keyword>
<dbReference type="Pfam" id="PF04397">
    <property type="entry name" value="LytTR"/>
    <property type="match status" value="1"/>
</dbReference>
<keyword evidence="1" id="KW-0472">Membrane</keyword>
<keyword evidence="1" id="KW-1133">Transmembrane helix</keyword>
<comment type="caution">
    <text evidence="3">The sequence shown here is derived from an EMBL/GenBank/DDBJ whole genome shotgun (WGS) entry which is preliminary data.</text>
</comment>